<dbReference type="AlphaFoldDB" id="A0A0P6VL73"/>
<dbReference type="RefSeq" id="WP_054357042.1">
    <property type="nucleotide sequence ID" value="NZ_LJYW01000001.1"/>
</dbReference>
<comment type="caution">
    <text evidence="1">The sequence shown here is derived from an EMBL/GenBank/DDBJ whole genome shotgun (WGS) entry which is preliminary data.</text>
</comment>
<accession>A0A0P6VL73</accession>
<reference evidence="1 2" key="1">
    <citation type="submission" date="2015-09" db="EMBL/GenBank/DDBJ databases">
        <authorList>
            <person name="Jackson K.R."/>
            <person name="Lunt B.L."/>
            <person name="Fisher J.N.B."/>
            <person name="Gardner A.V."/>
            <person name="Bailey M.E."/>
            <person name="Deus L.M."/>
            <person name="Earl A.S."/>
            <person name="Gibby P.D."/>
            <person name="Hartmann K.A."/>
            <person name="Liu J.E."/>
            <person name="Manci A.M."/>
            <person name="Nielsen D.A."/>
            <person name="Solomon M.B."/>
            <person name="Breakwell D.P."/>
            <person name="Burnett S.H."/>
            <person name="Grose J.H."/>
        </authorList>
    </citation>
    <scope>NUCLEOTIDE SEQUENCE [LARGE SCALE GENOMIC DNA]</scope>
    <source>
        <strain evidence="1 2">16</strain>
    </source>
</reference>
<proteinExistence type="predicted"/>
<sequence>MTSFGSFAAPSFWLPGNFQTIAPATNWGTQITVNYQGNAAIERDVQSEVASFGKQLGIVTEAVLALAGPLTGALDADADAKEKVVRLATLAARVDAVKARHGAAIETQIREQVQSLAATDRDAADRLLQTLRRELAESADPDDKPV</sequence>
<dbReference type="Proteomes" id="UP000048984">
    <property type="component" value="Unassembled WGS sequence"/>
</dbReference>
<dbReference type="OrthoDB" id="8020901at2"/>
<gene>
    <name evidence="1" type="ORF">ABB55_00435</name>
</gene>
<evidence type="ECO:0000313" key="2">
    <source>
        <dbReference type="Proteomes" id="UP000048984"/>
    </source>
</evidence>
<keyword evidence="2" id="KW-1185">Reference proteome</keyword>
<reference evidence="1 2" key="2">
    <citation type="submission" date="2015-10" db="EMBL/GenBank/DDBJ databases">
        <title>Draft Genome Sequence of Prosthecomicrobium hirschii ATCC 27832.</title>
        <authorList>
            <person name="Daniel J."/>
            <person name="Givan S.A."/>
            <person name="Brun Y.V."/>
            <person name="Brown P.J."/>
        </authorList>
    </citation>
    <scope>NUCLEOTIDE SEQUENCE [LARGE SCALE GENOMIC DNA]</scope>
    <source>
        <strain evidence="1 2">16</strain>
    </source>
</reference>
<protein>
    <submittedName>
        <fullName evidence="1">Uncharacterized protein</fullName>
    </submittedName>
</protein>
<name>A0A0P6VL73_9HYPH</name>
<dbReference type="EMBL" id="LJYW01000001">
    <property type="protein sequence ID" value="KPL50879.1"/>
    <property type="molecule type" value="Genomic_DNA"/>
</dbReference>
<evidence type="ECO:0000313" key="1">
    <source>
        <dbReference type="EMBL" id="KPL50879.1"/>
    </source>
</evidence>
<organism evidence="1 2">
    <name type="scientific">Prosthecodimorpha hirschii</name>
    <dbReference type="NCBI Taxonomy" id="665126"/>
    <lineage>
        <taxon>Bacteria</taxon>
        <taxon>Pseudomonadati</taxon>
        <taxon>Pseudomonadota</taxon>
        <taxon>Alphaproteobacteria</taxon>
        <taxon>Hyphomicrobiales</taxon>
        <taxon>Ancalomicrobiaceae</taxon>
        <taxon>Prosthecodimorpha</taxon>
    </lineage>
</organism>